<evidence type="ECO:0000313" key="2">
    <source>
        <dbReference type="Proteomes" id="UP000282818"/>
    </source>
</evidence>
<organism evidence="1 2">
    <name type="scientific">Neptunomonas marina</name>
    <dbReference type="NCBI Taxonomy" id="1815562"/>
    <lineage>
        <taxon>Bacteria</taxon>
        <taxon>Pseudomonadati</taxon>
        <taxon>Pseudomonadota</taxon>
        <taxon>Gammaproteobacteria</taxon>
        <taxon>Oceanospirillales</taxon>
        <taxon>Oceanospirillaceae</taxon>
        <taxon>Neptunomonas</taxon>
    </lineage>
</organism>
<evidence type="ECO:0000313" key="1">
    <source>
        <dbReference type="EMBL" id="RVU32726.1"/>
    </source>
</evidence>
<name>A0A437QE06_9GAMM</name>
<dbReference type="EMBL" id="SACQ01000001">
    <property type="protein sequence ID" value="RVU32726.1"/>
    <property type="molecule type" value="Genomic_DNA"/>
</dbReference>
<keyword evidence="2" id="KW-1185">Reference proteome</keyword>
<protein>
    <submittedName>
        <fullName evidence="1">Uncharacterized protein</fullName>
    </submittedName>
</protein>
<comment type="caution">
    <text evidence="1">The sequence shown here is derived from an EMBL/GenBank/DDBJ whole genome shotgun (WGS) entry which is preliminary data.</text>
</comment>
<dbReference type="AlphaFoldDB" id="A0A437QE06"/>
<gene>
    <name evidence="1" type="ORF">EOE65_03460</name>
</gene>
<sequence>MSIGGLLATALVGGVAGVAEGQVSRRKEEMAEKKARALEMLRHNNSMAVAQQRERGANERLTKELAFRESEGEKDRKQRGILASVKAAQTPGLKVGRYKPVTQDDGSQSVLDTATGEFINPSAAEGGAISPDHMAAAHQYAEEKINQQAGWLSTDKSDFGQFGGDREKAREFYENEYFQKAGLKQNALQALQSKFGAK</sequence>
<reference evidence="1 2" key="1">
    <citation type="submission" date="2019-01" db="EMBL/GenBank/DDBJ databases">
        <authorList>
            <person name="Chen W.-M."/>
        </authorList>
    </citation>
    <scope>NUCLEOTIDE SEQUENCE [LARGE SCALE GENOMIC DNA]</scope>
    <source>
        <strain evidence="1 2">HPM-16</strain>
    </source>
</reference>
<dbReference type="RefSeq" id="WP_127692894.1">
    <property type="nucleotide sequence ID" value="NZ_SACQ01000001.1"/>
</dbReference>
<dbReference type="Proteomes" id="UP000282818">
    <property type="component" value="Unassembled WGS sequence"/>
</dbReference>
<proteinExistence type="predicted"/>
<accession>A0A437QE06</accession>